<reference evidence="1" key="1">
    <citation type="submission" date="2014-11" db="EMBL/GenBank/DDBJ databases">
        <authorList>
            <person name="Amaro Gonzalez C."/>
        </authorList>
    </citation>
    <scope>NUCLEOTIDE SEQUENCE</scope>
</reference>
<name>A0A0E9TTY8_ANGAN</name>
<dbReference type="AlphaFoldDB" id="A0A0E9TTY8"/>
<sequence>MGILHVYASFSLGREGEDLAGVSKMSNGETCC</sequence>
<dbReference type="EMBL" id="GBXM01052222">
    <property type="protein sequence ID" value="JAH56355.1"/>
    <property type="molecule type" value="Transcribed_RNA"/>
</dbReference>
<protein>
    <submittedName>
        <fullName evidence="1">Uncharacterized protein</fullName>
    </submittedName>
</protein>
<organism evidence="1">
    <name type="scientific">Anguilla anguilla</name>
    <name type="common">European freshwater eel</name>
    <name type="synonym">Muraena anguilla</name>
    <dbReference type="NCBI Taxonomy" id="7936"/>
    <lineage>
        <taxon>Eukaryota</taxon>
        <taxon>Metazoa</taxon>
        <taxon>Chordata</taxon>
        <taxon>Craniata</taxon>
        <taxon>Vertebrata</taxon>
        <taxon>Euteleostomi</taxon>
        <taxon>Actinopterygii</taxon>
        <taxon>Neopterygii</taxon>
        <taxon>Teleostei</taxon>
        <taxon>Anguilliformes</taxon>
        <taxon>Anguillidae</taxon>
        <taxon>Anguilla</taxon>
    </lineage>
</organism>
<evidence type="ECO:0000313" key="1">
    <source>
        <dbReference type="EMBL" id="JAH56355.1"/>
    </source>
</evidence>
<accession>A0A0E9TTY8</accession>
<reference evidence="1" key="2">
    <citation type="journal article" date="2015" name="Fish Shellfish Immunol.">
        <title>Early steps in the European eel (Anguilla anguilla)-Vibrio vulnificus interaction in the gills: Role of the RtxA13 toxin.</title>
        <authorList>
            <person name="Callol A."/>
            <person name="Pajuelo D."/>
            <person name="Ebbesson L."/>
            <person name="Teles M."/>
            <person name="MacKenzie S."/>
            <person name="Amaro C."/>
        </authorList>
    </citation>
    <scope>NUCLEOTIDE SEQUENCE</scope>
</reference>
<proteinExistence type="predicted"/>